<dbReference type="CDD" id="cd20074">
    <property type="entry name" value="XPF_nuclease_Mus81"/>
    <property type="match status" value="1"/>
</dbReference>
<evidence type="ECO:0000256" key="10">
    <source>
        <dbReference type="ARBA" id="ARBA00023204"/>
    </source>
</evidence>
<keyword evidence="9" id="KW-0233">DNA recombination</keyword>
<evidence type="ECO:0000256" key="1">
    <source>
        <dbReference type="ARBA" id="ARBA00001946"/>
    </source>
</evidence>
<accession>A0A6C0HB84</accession>
<evidence type="ECO:0000256" key="6">
    <source>
        <dbReference type="ARBA" id="ARBA00022763"/>
    </source>
</evidence>
<evidence type="ECO:0000259" key="11">
    <source>
        <dbReference type="SMART" id="SM00891"/>
    </source>
</evidence>
<evidence type="ECO:0000256" key="4">
    <source>
        <dbReference type="ARBA" id="ARBA00022723"/>
    </source>
</evidence>
<evidence type="ECO:0000256" key="2">
    <source>
        <dbReference type="ARBA" id="ARBA00010015"/>
    </source>
</evidence>
<evidence type="ECO:0000256" key="7">
    <source>
        <dbReference type="ARBA" id="ARBA00022801"/>
    </source>
</evidence>
<dbReference type="GO" id="GO:0006308">
    <property type="term" value="P:DNA catabolic process"/>
    <property type="evidence" value="ECO:0007669"/>
    <property type="project" value="InterPro"/>
</dbReference>
<keyword evidence="4" id="KW-0479">Metal-binding</keyword>
<keyword evidence="7" id="KW-0378">Hydrolase</keyword>
<comment type="similarity">
    <text evidence="2">Belongs to the XPF family.</text>
</comment>
<organism evidence="12">
    <name type="scientific">viral metagenome</name>
    <dbReference type="NCBI Taxonomy" id="1070528"/>
    <lineage>
        <taxon>unclassified sequences</taxon>
        <taxon>metagenomes</taxon>
        <taxon>organismal metagenomes</taxon>
    </lineage>
</organism>
<dbReference type="Gene3D" id="1.10.150.670">
    <property type="entry name" value="Crossover junction endonuclease EME1, DNA-binding domain"/>
    <property type="match status" value="1"/>
</dbReference>
<dbReference type="GO" id="GO:0000712">
    <property type="term" value="P:resolution of meiotic recombination intermediates"/>
    <property type="evidence" value="ECO:0007669"/>
    <property type="project" value="TreeGrafter"/>
</dbReference>
<dbReference type="InterPro" id="IPR006166">
    <property type="entry name" value="ERCC4_domain"/>
</dbReference>
<dbReference type="GO" id="GO:0000727">
    <property type="term" value="P:double-strand break repair via break-induced replication"/>
    <property type="evidence" value="ECO:0007669"/>
    <property type="project" value="TreeGrafter"/>
</dbReference>
<dbReference type="GO" id="GO:0005634">
    <property type="term" value="C:nucleus"/>
    <property type="evidence" value="ECO:0007669"/>
    <property type="project" value="TreeGrafter"/>
</dbReference>
<dbReference type="InterPro" id="IPR011335">
    <property type="entry name" value="Restrct_endonuc-II-like"/>
</dbReference>
<comment type="cofactor">
    <cofactor evidence="1">
        <name>Mg(2+)</name>
        <dbReference type="ChEBI" id="CHEBI:18420"/>
    </cofactor>
</comment>
<keyword evidence="6" id="KW-0227">DNA damage</keyword>
<evidence type="ECO:0000256" key="3">
    <source>
        <dbReference type="ARBA" id="ARBA00022722"/>
    </source>
</evidence>
<dbReference type="GO" id="GO:0008821">
    <property type="term" value="F:crossover junction DNA endonuclease activity"/>
    <property type="evidence" value="ECO:0007669"/>
    <property type="project" value="InterPro"/>
</dbReference>
<dbReference type="SUPFAM" id="SSF52980">
    <property type="entry name" value="Restriction endonuclease-like"/>
    <property type="match status" value="1"/>
</dbReference>
<dbReference type="PANTHER" id="PTHR13451:SF0">
    <property type="entry name" value="CROSSOVER JUNCTION ENDONUCLEASE MUS81"/>
    <property type="match status" value="1"/>
</dbReference>
<keyword evidence="8" id="KW-0460">Magnesium</keyword>
<keyword evidence="5" id="KW-0255">Endonuclease</keyword>
<dbReference type="SMART" id="SM00891">
    <property type="entry name" value="ERCC4"/>
    <property type="match status" value="1"/>
</dbReference>
<dbReference type="GO" id="GO:0048257">
    <property type="term" value="F:3'-flap endonuclease activity"/>
    <property type="evidence" value="ECO:0007669"/>
    <property type="project" value="TreeGrafter"/>
</dbReference>
<feature type="domain" description="ERCC4" evidence="11">
    <location>
        <begin position="2"/>
        <end position="95"/>
    </location>
</feature>
<reference evidence="12" key="1">
    <citation type="journal article" date="2020" name="Nature">
        <title>Giant virus diversity and host interactions through global metagenomics.</title>
        <authorList>
            <person name="Schulz F."/>
            <person name="Roux S."/>
            <person name="Paez-Espino D."/>
            <person name="Jungbluth S."/>
            <person name="Walsh D.A."/>
            <person name="Denef V.J."/>
            <person name="McMahon K.D."/>
            <person name="Konstantinidis K.T."/>
            <person name="Eloe-Fadrosh E.A."/>
            <person name="Kyrpides N.C."/>
            <person name="Woyke T."/>
        </authorList>
    </citation>
    <scope>NUCLEOTIDE SEQUENCE</scope>
    <source>
        <strain evidence="12">GVMAG-M-3300023179-90</strain>
    </source>
</reference>
<dbReference type="InterPro" id="IPR033309">
    <property type="entry name" value="Mus81"/>
</dbReference>
<name>A0A6C0HB84_9ZZZZ</name>
<evidence type="ECO:0000256" key="5">
    <source>
        <dbReference type="ARBA" id="ARBA00022759"/>
    </source>
</evidence>
<dbReference type="InterPro" id="IPR047416">
    <property type="entry name" value="XPF_nuclease_Mus81"/>
</dbReference>
<dbReference type="GO" id="GO:0048476">
    <property type="term" value="C:Holliday junction resolvase complex"/>
    <property type="evidence" value="ECO:0007669"/>
    <property type="project" value="TreeGrafter"/>
</dbReference>
<dbReference type="GO" id="GO:0003677">
    <property type="term" value="F:DNA binding"/>
    <property type="evidence" value="ECO:0007669"/>
    <property type="project" value="InterPro"/>
</dbReference>
<dbReference type="GO" id="GO:0031573">
    <property type="term" value="P:mitotic intra-S DNA damage checkpoint signaling"/>
    <property type="evidence" value="ECO:0007669"/>
    <property type="project" value="TreeGrafter"/>
</dbReference>
<dbReference type="AlphaFoldDB" id="A0A6C0HB84"/>
<evidence type="ECO:0000256" key="8">
    <source>
        <dbReference type="ARBA" id="ARBA00022842"/>
    </source>
</evidence>
<protein>
    <recommendedName>
        <fullName evidence="11">ERCC4 domain-containing protein</fullName>
    </recommendedName>
</protein>
<dbReference type="Gene3D" id="3.40.50.10130">
    <property type="match status" value="1"/>
</dbReference>
<dbReference type="GO" id="GO:0046872">
    <property type="term" value="F:metal ion binding"/>
    <property type="evidence" value="ECO:0007669"/>
    <property type="project" value="UniProtKB-KW"/>
</dbReference>
<dbReference type="EMBL" id="MN739921">
    <property type="protein sequence ID" value="QHT77714.1"/>
    <property type="molecule type" value="Genomic_DNA"/>
</dbReference>
<sequence>MKVIIDERERDLYEKCSTIVNAGGTYINLSKRVLPLGDIHITTDEDKDVLLIERKSLADLLASIKDGRYEEQSYRLIHSSGYPPHSIIYIIEGQISNLRTPMEKKIVYSALTSLNFFKGFSVVRTNSVSETADYLIWMSEKIERNFLKCIFPYYLQPQYCKYMKIPEENKCSVLDAIMDSNDAPQPKLENVMQMKNVLGEEVNAQTSTISTVTMNELSQPSEIDIPAPNYCTVVKKVKKDNVTPENIGEIILCQIPGISAVTAIAIMKKFGTFPQLIKELQTNINCLDDIVCETKGKTRKIGKNCVENIKKYLV</sequence>
<proteinExistence type="inferred from homology"/>
<dbReference type="InterPro" id="IPR042530">
    <property type="entry name" value="EME1/EME2_C"/>
</dbReference>
<dbReference type="Pfam" id="PF02732">
    <property type="entry name" value="ERCC4"/>
    <property type="match status" value="1"/>
</dbReference>
<keyword evidence="10" id="KW-0234">DNA repair</keyword>
<evidence type="ECO:0000313" key="12">
    <source>
        <dbReference type="EMBL" id="QHT77714.1"/>
    </source>
</evidence>
<keyword evidence="3" id="KW-0540">Nuclease</keyword>
<evidence type="ECO:0000256" key="9">
    <source>
        <dbReference type="ARBA" id="ARBA00023172"/>
    </source>
</evidence>
<dbReference type="PANTHER" id="PTHR13451">
    <property type="entry name" value="CLASS II CROSSOVER JUNCTION ENDONUCLEASE MUS81"/>
    <property type="match status" value="1"/>
</dbReference>